<protein>
    <submittedName>
        <fullName evidence="8">ING domain-containing protein</fullName>
    </submittedName>
</protein>
<keyword evidence="2" id="KW-0805">Transcription regulation</keyword>
<keyword evidence="1" id="KW-0156">Chromatin regulator</keyword>
<organism evidence="7 8">
    <name type="scientific">Globodera pallida</name>
    <name type="common">Potato cyst nematode worm</name>
    <name type="synonym">Heterodera pallida</name>
    <dbReference type="NCBI Taxonomy" id="36090"/>
    <lineage>
        <taxon>Eukaryota</taxon>
        <taxon>Metazoa</taxon>
        <taxon>Ecdysozoa</taxon>
        <taxon>Nematoda</taxon>
        <taxon>Chromadorea</taxon>
        <taxon>Rhabditida</taxon>
        <taxon>Tylenchina</taxon>
        <taxon>Tylenchomorpha</taxon>
        <taxon>Tylenchoidea</taxon>
        <taxon>Heteroderidae</taxon>
        <taxon>Heteroderinae</taxon>
        <taxon>Globodera</taxon>
    </lineage>
</organism>
<dbReference type="Pfam" id="PF12998">
    <property type="entry name" value="ING"/>
    <property type="match status" value="1"/>
</dbReference>
<evidence type="ECO:0000259" key="6">
    <source>
        <dbReference type="SMART" id="SM01408"/>
    </source>
</evidence>
<proteinExistence type="predicted"/>
<keyword evidence="4" id="KW-0175">Coiled coil</keyword>
<feature type="compositionally biased region" description="Basic and acidic residues" evidence="5">
    <location>
        <begin position="128"/>
        <end position="138"/>
    </location>
</feature>
<sequence length="180" mass="20482">MGEIYEKCLKNAQPIQQKMEENLYNIRILDATIKQIEKELKQKLTQMANTLKKTSKDERRRQYEAIEKLYERAKNLSDDKIRLAESNYEMVDVFIQKLDKETSSFNSYAECVQRSNGRTHSSAGTSKDSTEVKARTEEQQPPAVSRRRGTAPASSSSINSHSLKRGTAGRTNAKETAKFG</sequence>
<evidence type="ECO:0000256" key="2">
    <source>
        <dbReference type="ARBA" id="ARBA00023015"/>
    </source>
</evidence>
<name>A0A183CT16_GLOPA</name>
<dbReference type="Proteomes" id="UP000050741">
    <property type="component" value="Unassembled WGS sequence"/>
</dbReference>
<evidence type="ECO:0000313" key="7">
    <source>
        <dbReference type="Proteomes" id="UP000050741"/>
    </source>
</evidence>
<keyword evidence="7" id="KW-1185">Reference proteome</keyword>
<dbReference type="PANTHER" id="PTHR10333:SF103">
    <property type="entry name" value="INHIBITOR OF GROWTH PROTEIN 3"/>
    <property type="match status" value="1"/>
</dbReference>
<dbReference type="GO" id="GO:0006325">
    <property type="term" value="P:chromatin organization"/>
    <property type="evidence" value="ECO:0007669"/>
    <property type="project" value="UniProtKB-KW"/>
</dbReference>
<evidence type="ECO:0000256" key="1">
    <source>
        <dbReference type="ARBA" id="ARBA00022853"/>
    </source>
</evidence>
<reference evidence="8" key="2">
    <citation type="submission" date="2016-06" db="UniProtKB">
        <authorList>
            <consortium name="WormBaseParasite"/>
        </authorList>
    </citation>
    <scope>IDENTIFICATION</scope>
</reference>
<reference evidence="7" key="1">
    <citation type="submission" date="2014-05" db="EMBL/GenBank/DDBJ databases">
        <title>The genome and life-stage specific transcriptomes of Globodera pallida elucidate key aspects of plant parasitism by a cyst nematode.</title>
        <authorList>
            <person name="Cotton J.A."/>
            <person name="Lilley C.J."/>
            <person name="Jones L.M."/>
            <person name="Kikuchi T."/>
            <person name="Reid A.J."/>
            <person name="Thorpe P."/>
            <person name="Tsai I.J."/>
            <person name="Beasley H."/>
            <person name="Blok V."/>
            <person name="Cock P.J.A."/>
            <person name="Van den Akker S.E."/>
            <person name="Holroyd N."/>
            <person name="Hunt M."/>
            <person name="Mantelin S."/>
            <person name="Naghra H."/>
            <person name="Pain A."/>
            <person name="Palomares-Rius J.E."/>
            <person name="Zarowiecki M."/>
            <person name="Berriman M."/>
            <person name="Jones J.T."/>
            <person name="Urwin P.E."/>
        </authorList>
    </citation>
    <scope>NUCLEOTIDE SEQUENCE [LARGE SCALE GENOMIC DNA]</scope>
    <source>
        <strain evidence="7">Lindley</strain>
    </source>
</reference>
<accession>A0A183CT16</accession>
<dbReference type="InterPro" id="IPR028651">
    <property type="entry name" value="ING_fam"/>
</dbReference>
<dbReference type="CDD" id="cd16859">
    <property type="entry name" value="ING_ING4_5"/>
    <property type="match status" value="1"/>
</dbReference>
<dbReference type="SMART" id="SM01408">
    <property type="entry name" value="ING"/>
    <property type="match status" value="1"/>
</dbReference>
<dbReference type="WBParaSite" id="GPLIN_001602400">
    <property type="protein sequence ID" value="GPLIN_001602400"/>
    <property type="gene ID" value="GPLIN_001602400"/>
</dbReference>
<dbReference type="Gene3D" id="6.10.140.1740">
    <property type="match status" value="1"/>
</dbReference>
<feature type="region of interest" description="Disordered" evidence="5">
    <location>
        <begin position="113"/>
        <end position="180"/>
    </location>
</feature>
<feature type="compositionally biased region" description="Polar residues" evidence="5">
    <location>
        <begin position="113"/>
        <end position="127"/>
    </location>
</feature>
<evidence type="ECO:0000313" key="8">
    <source>
        <dbReference type="WBParaSite" id="GPLIN_001602400"/>
    </source>
</evidence>
<feature type="coiled-coil region" evidence="4">
    <location>
        <begin position="26"/>
        <end position="86"/>
    </location>
</feature>
<dbReference type="PANTHER" id="PTHR10333">
    <property type="entry name" value="INHIBITOR OF GROWTH PROTEIN"/>
    <property type="match status" value="1"/>
</dbReference>
<evidence type="ECO:0000256" key="4">
    <source>
        <dbReference type="SAM" id="Coils"/>
    </source>
</evidence>
<feature type="domain" description="Inhibitor of growth protein N-terminal histone-binding" evidence="6">
    <location>
        <begin position="4"/>
        <end position="105"/>
    </location>
</feature>
<evidence type="ECO:0000256" key="5">
    <source>
        <dbReference type="SAM" id="MobiDB-lite"/>
    </source>
</evidence>
<dbReference type="AlphaFoldDB" id="A0A183CT16"/>
<keyword evidence="3" id="KW-0804">Transcription</keyword>
<dbReference type="InterPro" id="IPR024610">
    <property type="entry name" value="ING_N_histone-binding"/>
</dbReference>
<evidence type="ECO:0000256" key="3">
    <source>
        <dbReference type="ARBA" id="ARBA00023163"/>
    </source>
</evidence>